<dbReference type="EMBL" id="CM056818">
    <property type="protein sequence ID" value="KAJ8622087.1"/>
    <property type="molecule type" value="Genomic_DNA"/>
</dbReference>
<sequence length="398" mass="43655">MEKEISTGLGGDGILPPSAHFSGFSSEGTLLGVKGETSRSTTPLPISALSELGHFGQAFSFGSEQLSHNLGQMMDVPHMNIGHRRVQSDSLGLPNKFRFGSGPSTVGASYGSTSSEENFNLNDEDLISMYMDMDKLNSSLGLYGLEGGEESAKVTPHVHSSSENVWLTPSEKPIVRHQQTLSLDGSTSVKPELLISGEEWTSAQESRKAQSAAKLLEIAHVDPKRAKRIWANRQSAARSKERKMRYKSELEQRVKTLEIEVAALSAQLAMVKRDTTHLTDENNKLKVRLQSMEQQAQLQDAINDKLKEEVQHLQVVAATVNPIGGDMTKNGAGFNADQQFYPYNNALLTLITAQQMHQLQIRPPLLSNQVQHQPPKVMRNKGPTPSKKGPDSNSSSME</sequence>
<reference evidence="1 2" key="1">
    <citation type="journal article" date="2022" name="Hortic Res">
        <title>A haplotype resolved chromosomal level avocado genome allows analysis of novel avocado genes.</title>
        <authorList>
            <person name="Nath O."/>
            <person name="Fletcher S.J."/>
            <person name="Hayward A."/>
            <person name="Shaw L.M."/>
            <person name="Masouleh A.K."/>
            <person name="Furtado A."/>
            <person name="Henry R.J."/>
            <person name="Mitter N."/>
        </authorList>
    </citation>
    <scope>NUCLEOTIDE SEQUENCE [LARGE SCALE GENOMIC DNA]</scope>
    <source>
        <strain evidence="2">cv. Hass</strain>
    </source>
</reference>
<gene>
    <name evidence="1" type="ORF">MRB53_030616</name>
</gene>
<evidence type="ECO:0000313" key="2">
    <source>
        <dbReference type="Proteomes" id="UP001234297"/>
    </source>
</evidence>
<keyword evidence="2" id="KW-1185">Reference proteome</keyword>
<proteinExistence type="predicted"/>
<protein>
    <submittedName>
        <fullName evidence="1">Uncharacterized protein</fullName>
    </submittedName>
</protein>
<evidence type="ECO:0000313" key="1">
    <source>
        <dbReference type="EMBL" id="KAJ8622087.1"/>
    </source>
</evidence>
<comment type="caution">
    <text evidence="1">The sequence shown here is derived from an EMBL/GenBank/DDBJ whole genome shotgun (WGS) entry which is preliminary data.</text>
</comment>
<accession>A0ACC2KM38</accession>
<dbReference type="Proteomes" id="UP001234297">
    <property type="component" value="Chromosome 10"/>
</dbReference>
<name>A0ACC2KM38_PERAE</name>
<organism evidence="1 2">
    <name type="scientific">Persea americana</name>
    <name type="common">Avocado</name>
    <dbReference type="NCBI Taxonomy" id="3435"/>
    <lineage>
        <taxon>Eukaryota</taxon>
        <taxon>Viridiplantae</taxon>
        <taxon>Streptophyta</taxon>
        <taxon>Embryophyta</taxon>
        <taxon>Tracheophyta</taxon>
        <taxon>Spermatophyta</taxon>
        <taxon>Magnoliopsida</taxon>
        <taxon>Magnoliidae</taxon>
        <taxon>Laurales</taxon>
        <taxon>Lauraceae</taxon>
        <taxon>Persea</taxon>
    </lineage>
</organism>